<dbReference type="OrthoDB" id="3267069at2759"/>
<accession>A0A0C3NBH3</accession>
<evidence type="ECO:0000313" key="2">
    <source>
        <dbReference type="Proteomes" id="UP000053257"/>
    </source>
</evidence>
<dbReference type="EMBL" id="KN840734">
    <property type="protein sequence ID" value="KIP01804.1"/>
    <property type="molecule type" value="Genomic_DNA"/>
</dbReference>
<keyword evidence="2" id="KW-1185">Reference proteome</keyword>
<gene>
    <name evidence="1" type="ORF">PHLGIDRAFT_123029</name>
</gene>
<protein>
    <submittedName>
        <fullName evidence="1">Uncharacterized protein</fullName>
    </submittedName>
</protein>
<proteinExistence type="predicted"/>
<reference evidence="1 2" key="1">
    <citation type="journal article" date="2014" name="PLoS Genet.">
        <title>Analysis of the Phlebiopsis gigantea genome, transcriptome and secretome provides insight into its pioneer colonization strategies of wood.</title>
        <authorList>
            <person name="Hori C."/>
            <person name="Ishida T."/>
            <person name="Igarashi K."/>
            <person name="Samejima M."/>
            <person name="Suzuki H."/>
            <person name="Master E."/>
            <person name="Ferreira P."/>
            <person name="Ruiz-Duenas F.J."/>
            <person name="Held B."/>
            <person name="Canessa P."/>
            <person name="Larrondo L.F."/>
            <person name="Schmoll M."/>
            <person name="Druzhinina I.S."/>
            <person name="Kubicek C.P."/>
            <person name="Gaskell J.A."/>
            <person name="Kersten P."/>
            <person name="St John F."/>
            <person name="Glasner J."/>
            <person name="Sabat G."/>
            <person name="Splinter BonDurant S."/>
            <person name="Syed K."/>
            <person name="Yadav J."/>
            <person name="Mgbeahuruike A.C."/>
            <person name="Kovalchuk A."/>
            <person name="Asiegbu F.O."/>
            <person name="Lackner G."/>
            <person name="Hoffmeister D."/>
            <person name="Rencoret J."/>
            <person name="Gutierrez A."/>
            <person name="Sun H."/>
            <person name="Lindquist E."/>
            <person name="Barry K."/>
            <person name="Riley R."/>
            <person name="Grigoriev I.V."/>
            <person name="Henrissat B."/>
            <person name="Kues U."/>
            <person name="Berka R.M."/>
            <person name="Martinez A.T."/>
            <person name="Covert S.F."/>
            <person name="Blanchette R.A."/>
            <person name="Cullen D."/>
        </authorList>
    </citation>
    <scope>NUCLEOTIDE SEQUENCE [LARGE SCALE GENOMIC DNA]</scope>
    <source>
        <strain evidence="1 2">11061_1 CR5-6</strain>
    </source>
</reference>
<organism evidence="1 2">
    <name type="scientific">Phlebiopsis gigantea (strain 11061_1 CR5-6)</name>
    <name type="common">White-rot fungus</name>
    <name type="synonym">Peniophora gigantea</name>
    <dbReference type="NCBI Taxonomy" id="745531"/>
    <lineage>
        <taxon>Eukaryota</taxon>
        <taxon>Fungi</taxon>
        <taxon>Dikarya</taxon>
        <taxon>Basidiomycota</taxon>
        <taxon>Agaricomycotina</taxon>
        <taxon>Agaricomycetes</taxon>
        <taxon>Polyporales</taxon>
        <taxon>Phanerochaetaceae</taxon>
        <taxon>Phlebiopsis</taxon>
    </lineage>
</organism>
<evidence type="ECO:0000313" key="1">
    <source>
        <dbReference type="EMBL" id="KIP01804.1"/>
    </source>
</evidence>
<dbReference type="Proteomes" id="UP000053257">
    <property type="component" value="Unassembled WGS sequence"/>
</dbReference>
<dbReference type="AlphaFoldDB" id="A0A0C3NBH3"/>
<dbReference type="HOGENOM" id="CLU_844973_0_0_1"/>
<name>A0A0C3NBH3_PHLG1</name>
<sequence length="329" mass="36648">MALAYIYANREEYKQRLEDENGRTVAPSEAAPVPLNACADGDVLRRIAEVMNRADGRRLDLVYRTPEDTKGREEVIFTVTGYITQTGLPPIRETMRAFSKPASAGQWLELTGLGCATFEDAGTAIGLVRNLLLDDAPPGSITGWNPRRDSEGYLRLKFSNRYLSTADDYNDEVEEVTGADVAVVDPKGILATFAMHGKYRKDNEVLYFERTKAADGRLAYQKAKPGSIRIGHLVELQVTLSAIQAPNKRNQFNLIHKLRSICVLDRRAEDMQTTASLARRERSLAGDGSIGSNTTIRRRVGYNTEAPEDVGETQMKRLRLDAENGMYEL</sequence>